<dbReference type="NCBIfam" id="TIGR00023">
    <property type="entry name" value="glycerol-3-phosphate 1-O-acyltransferase PlsY"/>
    <property type="match status" value="1"/>
</dbReference>
<evidence type="ECO:0000313" key="12">
    <source>
        <dbReference type="Proteomes" id="UP000267945"/>
    </source>
</evidence>
<comment type="catalytic activity">
    <reaction evidence="10">
        <text>an acyl phosphate + sn-glycerol 3-phosphate = a 1-acyl-sn-glycero-3-phosphate + phosphate</text>
        <dbReference type="Rhea" id="RHEA:34075"/>
        <dbReference type="ChEBI" id="CHEBI:43474"/>
        <dbReference type="ChEBI" id="CHEBI:57597"/>
        <dbReference type="ChEBI" id="CHEBI:57970"/>
        <dbReference type="ChEBI" id="CHEBI:59918"/>
        <dbReference type="EC" id="2.3.1.275"/>
    </reaction>
</comment>
<feature type="transmembrane region" description="Helical" evidence="10">
    <location>
        <begin position="115"/>
        <end position="139"/>
    </location>
</feature>
<dbReference type="PANTHER" id="PTHR30309">
    <property type="entry name" value="INNER MEMBRANE PROTEIN YGIH"/>
    <property type="match status" value="1"/>
</dbReference>
<dbReference type="GO" id="GO:0043772">
    <property type="term" value="F:acyl-phosphate glycerol-3-phosphate acyltransferase activity"/>
    <property type="evidence" value="ECO:0007669"/>
    <property type="project" value="UniProtKB-UniRule"/>
</dbReference>
<evidence type="ECO:0000256" key="3">
    <source>
        <dbReference type="ARBA" id="ARBA00022679"/>
    </source>
</evidence>
<evidence type="ECO:0000256" key="2">
    <source>
        <dbReference type="ARBA" id="ARBA00022516"/>
    </source>
</evidence>
<keyword evidence="11" id="KW-0012">Acyltransferase</keyword>
<dbReference type="UniPathway" id="UPA00085"/>
<comment type="pathway">
    <text evidence="10">Lipid metabolism; phospholipid metabolism.</text>
</comment>
<evidence type="ECO:0000256" key="7">
    <source>
        <dbReference type="ARBA" id="ARBA00023136"/>
    </source>
</evidence>
<dbReference type="PANTHER" id="PTHR30309:SF0">
    <property type="entry name" value="GLYCEROL-3-PHOSPHATE ACYLTRANSFERASE-RELATED"/>
    <property type="match status" value="1"/>
</dbReference>
<accession>A0A3S8S9L7</accession>
<evidence type="ECO:0000256" key="4">
    <source>
        <dbReference type="ARBA" id="ARBA00022692"/>
    </source>
</evidence>
<evidence type="ECO:0000256" key="8">
    <source>
        <dbReference type="ARBA" id="ARBA00023209"/>
    </source>
</evidence>
<dbReference type="Pfam" id="PF02660">
    <property type="entry name" value="G3P_acyltransf"/>
    <property type="match status" value="1"/>
</dbReference>
<feature type="transmembrane region" description="Helical" evidence="10">
    <location>
        <begin position="81"/>
        <end position="103"/>
    </location>
</feature>
<comment type="similarity">
    <text evidence="10">Belongs to the PlsY family.</text>
</comment>
<dbReference type="GO" id="GO:0008654">
    <property type="term" value="P:phospholipid biosynthetic process"/>
    <property type="evidence" value="ECO:0007669"/>
    <property type="project" value="UniProtKB-UniRule"/>
</dbReference>
<keyword evidence="8 10" id="KW-0594">Phospholipid biosynthesis</keyword>
<comment type="function">
    <text evidence="10">Catalyzes the transfer of an acyl group from acyl-phosphate (acyl-PO(4)) to glycerol-3-phosphate (G3P) to form lysophosphatidic acid (LPA). This enzyme utilizes acyl-phosphate as fatty acyl donor, but not acyl-CoA or acyl-ACP.</text>
</comment>
<dbReference type="HAMAP" id="MF_01043">
    <property type="entry name" value="PlsY"/>
    <property type="match status" value="1"/>
</dbReference>
<feature type="transmembrane region" description="Helical" evidence="10">
    <location>
        <begin position="6"/>
        <end position="30"/>
    </location>
</feature>
<keyword evidence="9 10" id="KW-1208">Phospholipid metabolism</keyword>
<evidence type="ECO:0000256" key="9">
    <source>
        <dbReference type="ARBA" id="ARBA00023264"/>
    </source>
</evidence>
<keyword evidence="5 10" id="KW-1133">Transmembrane helix</keyword>
<keyword evidence="4 10" id="KW-0812">Transmembrane</keyword>
<dbReference type="EC" id="2.3.1.275" evidence="10"/>
<reference evidence="11 12" key="1">
    <citation type="submission" date="2017-02" db="EMBL/GenBank/DDBJ databases">
        <title>Complete genome sequence of Lactobacillus helveticus.</title>
        <authorList>
            <person name="Kim J.F."/>
            <person name="Chung Y."/>
            <person name="Kwak M."/>
        </authorList>
    </citation>
    <scope>NUCLEOTIDE SEQUENCE [LARGE SCALE GENOMIC DNA]</scope>
    <source>
        <strain evidence="11 12">LH5</strain>
    </source>
</reference>
<evidence type="ECO:0000313" key="11">
    <source>
        <dbReference type="EMBL" id="AZK90568.1"/>
    </source>
</evidence>
<dbReference type="AlphaFoldDB" id="A0A3S8S9L7"/>
<evidence type="ECO:0000256" key="5">
    <source>
        <dbReference type="ARBA" id="ARBA00022989"/>
    </source>
</evidence>
<keyword evidence="3 10" id="KW-0808">Transferase</keyword>
<organism evidence="11 12">
    <name type="scientific">Lactobacillus helveticus</name>
    <name type="common">Lactobacillus suntoryeus</name>
    <dbReference type="NCBI Taxonomy" id="1587"/>
    <lineage>
        <taxon>Bacteria</taxon>
        <taxon>Bacillati</taxon>
        <taxon>Bacillota</taxon>
        <taxon>Bacilli</taxon>
        <taxon>Lactobacillales</taxon>
        <taxon>Lactobacillaceae</taxon>
        <taxon>Lactobacillus</taxon>
    </lineage>
</organism>
<keyword evidence="7 10" id="KW-0472">Membrane</keyword>
<evidence type="ECO:0000256" key="6">
    <source>
        <dbReference type="ARBA" id="ARBA00023098"/>
    </source>
</evidence>
<keyword evidence="1 10" id="KW-1003">Cell membrane</keyword>
<feature type="transmembrane region" description="Helical" evidence="10">
    <location>
        <begin position="50"/>
        <end position="69"/>
    </location>
</feature>
<keyword evidence="2 10" id="KW-0444">Lipid biosynthesis</keyword>
<protein>
    <recommendedName>
        <fullName evidence="10">Glycerol-3-phosphate acyltransferase</fullName>
    </recommendedName>
    <alternativeName>
        <fullName evidence="10">Acyl-PO4 G3P acyltransferase</fullName>
    </alternativeName>
    <alternativeName>
        <fullName evidence="10">Acyl-phosphate--glycerol-3-phosphate acyltransferase</fullName>
    </alternativeName>
    <alternativeName>
        <fullName evidence="10">G3P acyltransferase</fullName>
        <shortName evidence="10">GPAT</shortName>
        <ecNumber evidence="10">2.3.1.275</ecNumber>
    </alternativeName>
    <alternativeName>
        <fullName evidence="10">Lysophosphatidic acid synthase</fullName>
        <shortName evidence="10">LPA synthase</shortName>
    </alternativeName>
</protein>
<comment type="subunit">
    <text evidence="10">Probably interacts with PlsX.</text>
</comment>
<keyword evidence="6 10" id="KW-0443">Lipid metabolism</keyword>
<dbReference type="GO" id="GO:0005886">
    <property type="term" value="C:plasma membrane"/>
    <property type="evidence" value="ECO:0007669"/>
    <property type="project" value="UniProtKB-SubCell"/>
</dbReference>
<name>A0A3S8S9L7_LACHE</name>
<gene>
    <name evidence="11" type="primary">plsY_1</name>
    <name evidence="10" type="synonym">plsY</name>
    <name evidence="11" type="ORF">LH5_00307</name>
</gene>
<comment type="subcellular location">
    <subcellularLocation>
        <location evidence="10">Cell membrane</location>
        <topology evidence="10">Multi-pass membrane protein</topology>
    </subcellularLocation>
</comment>
<evidence type="ECO:0000256" key="1">
    <source>
        <dbReference type="ARBA" id="ARBA00022475"/>
    </source>
</evidence>
<proteinExistence type="inferred from homology"/>
<dbReference type="EMBL" id="CP019581">
    <property type="protein sequence ID" value="AZK90568.1"/>
    <property type="molecule type" value="Genomic_DNA"/>
</dbReference>
<feature type="transmembrane region" description="Helical" evidence="10">
    <location>
        <begin position="151"/>
        <end position="179"/>
    </location>
</feature>
<dbReference type="GeneID" id="99756486"/>
<sequence length="209" mass="23402">MFALKFASLFILAYLIGSFPTGALVGKIFFHKDIRKYGSGNIGTTNTFRVLGPVAGIIVFLVDFFKGTIATTLLPVLFHLGPHYLCLIFGLAAILGHAFPIFLNFKGGKAVATSAGFLLGYNVHFFLICAVIFFPILFITSMVSLTSLISVVLIFIASFFFHDLALSIISGLLIILIYWSHRSNIVRLKHHQENMVPFGLYYWYYKKHH</sequence>
<dbReference type="Proteomes" id="UP000267945">
    <property type="component" value="Chromosome"/>
</dbReference>
<dbReference type="RefSeq" id="WP_014918723.1">
    <property type="nucleotide sequence ID" value="NZ_CP019581.1"/>
</dbReference>
<dbReference type="SMART" id="SM01207">
    <property type="entry name" value="G3P_acyltransf"/>
    <property type="match status" value="1"/>
</dbReference>
<dbReference type="InterPro" id="IPR003811">
    <property type="entry name" value="G3P_acylTferase_PlsY"/>
</dbReference>
<evidence type="ECO:0000256" key="10">
    <source>
        <dbReference type="HAMAP-Rule" id="MF_01043"/>
    </source>
</evidence>